<evidence type="ECO:0000256" key="9">
    <source>
        <dbReference type="SAM" id="Phobius"/>
    </source>
</evidence>
<dbReference type="Proteomes" id="UP000019146">
    <property type="component" value="Plasmid unnamed"/>
</dbReference>
<keyword evidence="8" id="KW-0807">Transducer</keyword>
<keyword evidence="3" id="KW-0488">Methylation</keyword>
<accession>A0A0N7JW71</accession>
<dbReference type="InterPro" id="IPR004090">
    <property type="entry name" value="Chemotax_Me-accpt_rcpt"/>
</dbReference>
<dbReference type="GO" id="GO:0007165">
    <property type="term" value="P:signal transduction"/>
    <property type="evidence" value="ECO:0007669"/>
    <property type="project" value="UniProtKB-KW"/>
</dbReference>
<dbReference type="SMART" id="SM00304">
    <property type="entry name" value="HAMP"/>
    <property type="match status" value="1"/>
</dbReference>
<dbReference type="SUPFAM" id="SSF58104">
    <property type="entry name" value="Methyl-accepting chemotaxis protein (MCP) signaling domain"/>
    <property type="match status" value="1"/>
</dbReference>
<evidence type="ECO:0000256" key="4">
    <source>
        <dbReference type="ARBA" id="ARBA00022692"/>
    </source>
</evidence>
<evidence type="ECO:0000256" key="7">
    <source>
        <dbReference type="ARBA" id="ARBA00029447"/>
    </source>
</evidence>
<dbReference type="Pfam" id="PF00672">
    <property type="entry name" value="HAMP"/>
    <property type="match status" value="1"/>
</dbReference>
<evidence type="ECO:0000256" key="1">
    <source>
        <dbReference type="ARBA" id="ARBA00004651"/>
    </source>
</evidence>
<evidence type="ECO:0000259" key="10">
    <source>
        <dbReference type="PROSITE" id="PS50111"/>
    </source>
</evidence>
<dbReference type="InterPro" id="IPR004089">
    <property type="entry name" value="MCPsignal_dom"/>
</dbReference>
<evidence type="ECO:0000256" key="5">
    <source>
        <dbReference type="ARBA" id="ARBA00022989"/>
    </source>
</evidence>
<keyword evidence="4 9" id="KW-0812">Transmembrane</keyword>
<dbReference type="PROSITE" id="PS50885">
    <property type="entry name" value="HAMP"/>
    <property type="match status" value="1"/>
</dbReference>
<keyword evidence="5 9" id="KW-1133">Transmembrane helix</keyword>
<feature type="domain" description="Methyl-accepting transducer" evidence="10">
    <location>
        <begin position="394"/>
        <end position="623"/>
    </location>
</feature>
<evidence type="ECO:0000259" key="11">
    <source>
        <dbReference type="PROSITE" id="PS50885"/>
    </source>
</evidence>
<evidence type="ECO:0000256" key="3">
    <source>
        <dbReference type="ARBA" id="ARBA00022481"/>
    </source>
</evidence>
<evidence type="ECO:0000313" key="13">
    <source>
        <dbReference type="Proteomes" id="UP000019146"/>
    </source>
</evidence>
<dbReference type="Gene3D" id="3.30.450.20">
    <property type="entry name" value="PAS domain"/>
    <property type="match status" value="1"/>
</dbReference>
<dbReference type="CDD" id="cd12912">
    <property type="entry name" value="PDC2_MCP_like"/>
    <property type="match status" value="1"/>
</dbReference>
<dbReference type="PRINTS" id="PR00260">
    <property type="entry name" value="CHEMTRNSDUCR"/>
</dbReference>
<feature type="transmembrane region" description="Helical" evidence="9">
    <location>
        <begin position="311"/>
        <end position="333"/>
    </location>
</feature>
<dbReference type="PANTHER" id="PTHR43531">
    <property type="entry name" value="PROTEIN ICFG"/>
    <property type="match status" value="1"/>
</dbReference>
<keyword evidence="2" id="KW-1003">Cell membrane</keyword>
<dbReference type="AlphaFoldDB" id="A0A0N7JW71"/>
<dbReference type="InterPro" id="IPR033479">
    <property type="entry name" value="dCache_1"/>
</dbReference>
<dbReference type="SMART" id="SM00283">
    <property type="entry name" value="MA"/>
    <property type="match status" value="1"/>
</dbReference>
<dbReference type="CDD" id="cd11386">
    <property type="entry name" value="MCP_signal"/>
    <property type="match status" value="1"/>
</dbReference>
<dbReference type="InterPro" id="IPR003660">
    <property type="entry name" value="HAMP_dom"/>
</dbReference>
<keyword evidence="6 9" id="KW-0472">Membrane</keyword>
<feature type="domain" description="HAMP" evidence="11">
    <location>
        <begin position="335"/>
        <end position="389"/>
    </location>
</feature>
<dbReference type="Pfam" id="PF02743">
    <property type="entry name" value="dCache_1"/>
    <property type="match status" value="1"/>
</dbReference>
<evidence type="ECO:0000256" key="2">
    <source>
        <dbReference type="ARBA" id="ARBA00022475"/>
    </source>
</evidence>
<evidence type="ECO:0000256" key="6">
    <source>
        <dbReference type="ARBA" id="ARBA00023136"/>
    </source>
</evidence>
<evidence type="ECO:0000313" key="12">
    <source>
        <dbReference type="EMBL" id="ALL71197.1"/>
    </source>
</evidence>
<dbReference type="GO" id="GO:0004888">
    <property type="term" value="F:transmembrane signaling receptor activity"/>
    <property type="evidence" value="ECO:0007669"/>
    <property type="project" value="InterPro"/>
</dbReference>
<proteinExistence type="inferred from homology"/>
<geneLocation type="plasmid" evidence="13"/>
<dbReference type="GO" id="GO:0005886">
    <property type="term" value="C:plasma membrane"/>
    <property type="evidence" value="ECO:0007669"/>
    <property type="project" value="UniProtKB-SubCell"/>
</dbReference>
<organism evidence="12 13">
    <name type="scientific">Paraburkholderia caribensis MBA4</name>
    <dbReference type="NCBI Taxonomy" id="1323664"/>
    <lineage>
        <taxon>Bacteria</taxon>
        <taxon>Pseudomonadati</taxon>
        <taxon>Pseudomonadota</taxon>
        <taxon>Betaproteobacteria</taxon>
        <taxon>Burkholderiales</taxon>
        <taxon>Burkholderiaceae</taxon>
        <taxon>Paraburkholderia</taxon>
    </lineage>
</organism>
<feature type="transmembrane region" description="Helical" evidence="9">
    <location>
        <begin position="21"/>
        <end position="42"/>
    </location>
</feature>
<comment type="similarity">
    <text evidence="7">Belongs to the methyl-accepting chemotaxis (MCP) protein family.</text>
</comment>
<dbReference type="EMBL" id="CP012748">
    <property type="protein sequence ID" value="ALL71197.1"/>
    <property type="molecule type" value="Genomic_DNA"/>
</dbReference>
<sequence>MVVRHWAEVILKLTDSIAFKFSAASGAALAVTVLLLTTVGALNVRHQAVDEFEQSSHARIVQADESLDVSFKEVEQNLTYLTQTAQLKAADQSITDYLNHGGQMTPDKNGEIEKSIFAMLKQFGDTHPNMRYLDIGTHWGGYVQWPIESLNGEHYDPRVRPWYQLAMTAPDRVVRPAPYLSAAGSGGAIIPFARVVKDGKDEILGVLEGDISLDDFARLTSGIQFGKTGYLLVTDSSGKILIDPREKKHEFKELKGLGGGYEQLSNGSDGLVRIQMDGVDYQSFIYTSPKNGWKYYALVPESEMMAAANRLTWTLIATGLLVLVVAVLIMIALGRRMTDPIRNLANSMHEIASGDGDMTRRLPQLSNDEVGHLAKQFNAFVEKLHGVLLKVRTNSRHLELAAGEVSAGNLDLSSRTEQQAASIQQTAASMEELAGTVRGTADQAMTANAVAAGAVDAARRGNEAVAGAAKTMNTAVEQSGRIVGIVGMIEGIAFQTNILALNAAVESARAGESGRGFAVVAAEVRNLAQRSTSAAKEIKALLEASVGNVEAGAEQVNLAGKTIAELTDAVSNLATITSEIANSAREQSRAIGEVNQAVSLMDQSTQQNAALVEEIAATSESLSTQGKDLNATVGFFKLGA</sequence>
<gene>
    <name evidence="12" type="ORF">K788_0001983</name>
</gene>
<keyword evidence="12" id="KW-0614">Plasmid</keyword>
<dbReference type="PANTHER" id="PTHR43531:SF14">
    <property type="entry name" value="METHYL-ACCEPTING CHEMOTAXIS PROTEIN I-RELATED"/>
    <property type="match status" value="1"/>
</dbReference>
<dbReference type="Gene3D" id="1.10.287.950">
    <property type="entry name" value="Methyl-accepting chemotaxis protein"/>
    <property type="match status" value="1"/>
</dbReference>
<dbReference type="Pfam" id="PF00015">
    <property type="entry name" value="MCPsignal"/>
    <property type="match status" value="1"/>
</dbReference>
<dbReference type="FunFam" id="1.10.287.950:FF:000001">
    <property type="entry name" value="Methyl-accepting chemotaxis sensory transducer"/>
    <property type="match status" value="1"/>
</dbReference>
<protein>
    <submittedName>
        <fullName evidence="12">Methyl-accepting chemotaxis sensory transducer with Cache sensor</fullName>
    </submittedName>
</protein>
<reference evidence="12 13" key="1">
    <citation type="journal article" date="2014" name="Genome Announc.">
        <title>Draft Genome Sequence of the Haloacid-Degrading Burkholderia caribensis Strain MBA4.</title>
        <authorList>
            <person name="Pan Y."/>
            <person name="Kong K.F."/>
            <person name="Tsang J.S."/>
        </authorList>
    </citation>
    <scope>NUCLEOTIDE SEQUENCE [LARGE SCALE GENOMIC DNA]</scope>
    <source>
        <strain evidence="12 13">MBA4</strain>
        <plasmid evidence="13">Plasmid</plasmid>
    </source>
</reference>
<evidence type="ECO:0000256" key="8">
    <source>
        <dbReference type="PROSITE-ProRule" id="PRU00284"/>
    </source>
</evidence>
<dbReference type="CDD" id="cd06225">
    <property type="entry name" value="HAMP"/>
    <property type="match status" value="1"/>
</dbReference>
<comment type="subcellular location">
    <subcellularLocation>
        <location evidence="1">Cell membrane</location>
        <topology evidence="1">Multi-pass membrane protein</topology>
    </subcellularLocation>
</comment>
<dbReference type="KEGG" id="bcai:K788_0001983"/>
<name>A0A0N7JW71_9BURK</name>
<dbReference type="InterPro" id="IPR051310">
    <property type="entry name" value="MCP_chemotaxis"/>
</dbReference>
<dbReference type="GO" id="GO:0006935">
    <property type="term" value="P:chemotaxis"/>
    <property type="evidence" value="ECO:0007669"/>
    <property type="project" value="InterPro"/>
</dbReference>
<dbReference type="PROSITE" id="PS50111">
    <property type="entry name" value="CHEMOTAXIS_TRANSDUC_2"/>
    <property type="match status" value="1"/>
</dbReference>